<evidence type="ECO:0000313" key="13">
    <source>
        <dbReference type="Proteomes" id="UP000466307"/>
    </source>
</evidence>
<dbReference type="GO" id="GO:0051537">
    <property type="term" value="F:2 iron, 2 sulfur cluster binding"/>
    <property type="evidence" value="ECO:0007669"/>
    <property type="project" value="UniProtKB-KW"/>
</dbReference>
<dbReference type="Gene3D" id="3.40.50.80">
    <property type="entry name" value="Nucleotide-binding domain of ferredoxin-NADP reductase (FNR) module"/>
    <property type="match status" value="1"/>
</dbReference>
<dbReference type="InterPro" id="IPR012675">
    <property type="entry name" value="Beta-grasp_dom_sf"/>
</dbReference>
<dbReference type="PANTHER" id="PTHR47354:SF8">
    <property type="entry name" value="1,2-PHENYLACETYL-COA EPOXIDASE, SUBUNIT E"/>
    <property type="match status" value="1"/>
</dbReference>
<proteinExistence type="predicted"/>
<dbReference type="SUPFAM" id="SSF54292">
    <property type="entry name" value="2Fe-2S ferredoxin-like"/>
    <property type="match status" value="1"/>
</dbReference>
<dbReference type="GO" id="GO:0050660">
    <property type="term" value="F:flavin adenine dinucleotide binding"/>
    <property type="evidence" value="ECO:0007669"/>
    <property type="project" value="TreeGrafter"/>
</dbReference>
<dbReference type="InterPro" id="IPR001433">
    <property type="entry name" value="OxRdtase_FAD/NAD-bd"/>
</dbReference>
<evidence type="ECO:0000313" key="12">
    <source>
        <dbReference type="EMBL" id="NDK88282.1"/>
    </source>
</evidence>
<keyword evidence="5" id="KW-0274">FAD</keyword>
<protein>
    <submittedName>
        <fullName evidence="12">Phenylacetate-CoA oxygenase/reductase subunit PaaK</fullName>
    </submittedName>
</protein>
<gene>
    <name evidence="12" type="primary">paaK</name>
    <name evidence="12" type="ORF">GYA93_01585</name>
</gene>
<dbReference type="PRINTS" id="PR00406">
    <property type="entry name" value="CYTB5RDTASE"/>
</dbReference>
<dbReference type="PANTHER" id="PTHR47354">
    <property type="entry name" value="NADH OXIDOREDUCTASE HCR"/>
    <property type="match status" value="1"/>
</dbReference>
<dbReference type="Pfam" id="PF00970">
    <property type="entry name" value="FAD_binding_6"/>
    <property type="match status" value="1"/>
</dbReference>
<keyword evidence="8" id="KW-0411">Iron-sulfur</keyword>
<evidence type="ECO:0000256" key="2">
    <source>
        <dbReference type="ARBA" id="ARBA00022630"/>
    </source>
</evidence>
<dbReference type="InterPro" id="IPR039261">
    <property type="entry name" value="FNR_nucleotide-bd"/>
</dbReference>
<evidence type="ECO:0000256" key="7">
    <source>
        <dbReference type="ARBA" id="ARBA00023004"/>
    </source>
</evidence>
<evidence type="ECO:0000256" key="9">
    <source>
        <dbReference type="SAM" id="MobiDB-lite"/>
    </source>
</evidence>
<dbReference type="InterPro" id="IPR001041">
    <property type="entry name" value="2Fe-2S_ferredoxin-type"/>
</dbReference>
<dbReference type="Pfam" id="PF00111">
    <property type="entry name" value="Fer2"/>
    <property type="match status" value="1"/>
</dbReference>
<dbReference type="CDD" id="cd06214">
    <property type="entry name" value="PA_degradation_oxidoreductase_like"/>
    <property type="match status" value="1"/>
</dbReference>
<feature type="domain" description="2Fe-2S ferredoxin-type" evidence="10">
    <location>
        <begin position="293"/>
        <end position="382"/>
    </location>
</feature>
<dbReference type="GO" id="GO:0016491">
    <property type="term" value="F:oxidoreductase activity"/>
    <property type="evidence" value="ECO:0007669"/>
    <property type="project" value="UniProtKB-KW"/>
</dbReference>
<dbReference type="InterPro" id="IPR017927">
    <property type="entry name" value="FAD-bd_FR_type"/>
</dbReference>
<dbReference type="GO" id="GO:0046872">
    <property type="term" value="F:metal ion binding"/>
    <property type="evidence" value="ECO:0007669"/>
    <property type="project" value="UniProtKB-KW"/>
</dbReference>
<dbReference type="InterPro" id="IPR050415">
    <property type="entry name" value="MRET"/>
</dbReference>
<keyword evidence="4" id="KW-0479">Metal-binding</keyword>
<dbReference type="InterPro" id="IPR011884">
    <property type="entry name" value="PaaE"/>
</dbReference>
<dbReference type="InterPro" id="IPR017938">
    <property type="entry name" value="Riboflavin_synthase-like_b-brl"/>
</dbReference>
<dbReference type="SUPFAM" id="SSF52343">
    <property type="entry name" value="Ferredoxin reductase-like, C-terminal NADP-linked domain"/>
    <property type="match status" value="1"/>
</dbReference>
<evidence type="ECO:0000259" key="11">
    <source>
        <dbReference type="PROSITE" id="PS51384"/>
    </source>
</evidence>
<evidence type="ECO:0000256" key="8">
    <source>
        <dbReference type="ARBA" id="ARBA00023014"/>
    </source>
</evidence>
<dbReference type="Pfam" id="PF00175">
    <property type="entry name" value="NAD_binding_1"/>
    <property type="match status" value="1"/>
</dbReference>
<dbReference type="SUPFAM" id="SSF63380">
    <property type="entry name" value="Riboflavin synthase domain-like"/>
    <property type="match status" value="1"/>
</dbReference>
<dbReference type="PROSITE" id="PS51384">
    <property type="entry name" value="FAD_FR"/>
    <property type="match status" value="1"/>
</dbReference>
<sequence>MSSPTIADPTATTPAGDTPTPLDGAVRATTRTRGFHTLTVADVESLCDDAVAVRFDVPDELRAAFDFRPGQSLTLRREVDGVEHRRTYSICAPAGQAPRVGVREVTGGLFSTWLVREVRAGDRIDVQPPAGAFHADPDIAARHLLIAAGSGITPMLSIASSVLANPQAAVTLIYVNRRTRSVMFAEQLADLKDEYRSRIEIIHVLSREPRDVELFSGRLDRERLGEILESVVAVDDIDHAWLCGPLEMVDGAQQTLREYGIGADRIHHELFYVEGAAPAVDRHREPGVTGPTSAVTIVLDGRAVTGDLPQDQTLLDAGEQLRADMPFACKGGVCGTCRAKVTCGEVDMHRNYALEESEVDAGFVLTCQAFPVSDTVTVDFDA</sequence>
<dbReference type="CDD" id="cd00207">
    <property type="entry name" value="fer2"/>
    <property type="match status" value="1"/>
</dbReference>
<name>A0A7K3LJ41_9ACTN</name>
<dbReference type="PROSITE" id="PS00197">
    <property type="entry name" value="2FE2S_FER_1"/>
    <property type="match status" value="1"/>
</dbReference>
<evidence type="ECO:0000259" key="10">
    <source>
        <dbReference type="PROSITE" id="PS51085"/>
    </source>
</evidence>
<keyword evidence="6" id="KW-0560">Oxidoreductase</keyword>
<dbReference type="PROSITE" id="PS51085">
    <property type="entry name" value="2FE2S_FER_2"/>
    <property type="match status" value="1"/>
</dbReference>
<dbReference type="InterPro" id="IPR036010">
    <property type="entry name" value="2Fe-2S_ferredoxin-like_sf"/>
</dbReference>
<organism evidence="12 13">
    <name type="scientific">Gordonia desulfuricans</name>
    <dbReference type="NCBI Taxonomy" id="89051"/>
    <lineage>
        <taxon>Bacteria</taxon>
        <taxon>Bacillati</taxon>
        <taxon>Actinomycetota</taxon>
        <taxon>Actinomycetes</taxon>
        <taxon>Mycobacteriales</taxon>
        <taxon>Gordoniaceae</taxon>
        <taxon>Gordonia</taxon>
    </lineage>
</organism>
<dbReference type="Proteomes" id="UP000466307">
    <property type="component" value="Unassembled WGS sequence"/>
</dbReference>
<evidence type="ECO:0000256" key="3">
    <source>
        <dbReference type="ARBA" id="ARBA00022714"/>
    </source>
</evidence>
<accession>A0A7K3LJ41</accession>
<dbReference type="GO" id="GO:0010124">
    <property type="term" value="P:phenylacetate catabolic process"/>
    <property type="evidence" value="ECO:0007669"/>
    <property type="project" value="InterPro"/>
</dbReference>
<evidence type="ECO:0000256" key="4">
    <source>
        <dbReference type="ARBA" id="ARBA00022723"/>
    </source>
</evidence>
<feature type="domain" description="FAD-binding FR-type" evidence="11">
    <location>
        <begin position="33"/>
        <end position="136"/>
    </location>
</feature>
<feature type="region of interest" description="Disordered" evidence="9">
    <location>
        <begin position="1"/>
        <end position="23"/>
    </location>
</feature>
<reference evidence="12 13" key="1">
    <citation type="submission" date="2020-01" db="EMBL/GenBank/DDBJ databases">
        <title>Investigation of new actinobacteria for the biodesulphurisation of diesel fuel.</title>
        <authorList>
            <person name="Athi Narayanan S.M."/>
        </authorList>
    </citation>
    <scope>NUCLEOTIDE SEQUENCE [LARGE SCALE GENOMIC DNA]</scope>
    <source>
        <strain evidence="12 13">213E</strain>
    </source>
</reference>
<dbReference type="Gene3D" id="2.40.30.10">
    <property type="entry name" value="Translation factors"/>
    <property type="match status" value="1"/>
</dbReference>
<keyword evidence="2" id="KW-0285">Flavoprotein</keyword>
<keyword evidence="3" id="KW-0001">2Fe-2S</keyword>
<dbReference type="InterPro" id="IPR006058">
    <property type="entry name" value="2Fe2S_fd_BS"/>
</dbReference>
<comment type="caution">
    <text evidence="12">The sequence shown here is derived from an EMBL/GenBank/DDBJ whole genome shotgun (WGS) entry which is preliminary data.</text>
</comment>
<comment type="cofactor">
    <cofactor evidence="1">
        <name>FAD</name>
        <dbReference type="ChEBI" id="CHEBI:57692"/>
    </cofactor>
</comment>
<keyword evidence="13" id="KW-1185">Reference proteome</keyword>
<keyword evidence="7" id="KW-0408">Iron</keyword>
<dbReference type="AlphaFoldDB" id="A0A7K3LJ41"/>
<dbReference type="InterPro" id="IPR008333">
    <property type="entry name" value="Cbr1-like_FAD-bd_dom"/>
</dbReference>
<evidence type="ECO:0000256" key="6">
    <source>
        <dbReference type="ARBA" id="ARBA00023002"/>
    </source>
</evidence>
<evidence type="ECO:0000256" key="1">
    <source>
        <dbReference type="ARBA" id="ARBA00001974"/>
    </source>
</evidence>
<dbReference type="NCBIfam" id="TIGR02160">
    <property type="entry name" value="PA_CoA_Oxy5"/>
    <property type="match status" value="1"/>
</dbReference>
<dbReference type="EMBL" id="JAADZU010000003">
    <property type="protein sequence ID" value="NDK88282.1"/>
    <property type="molecule type" value="Genomic_DNA"/>
</dbReference>
<evidence type="ECO:0000256" key="5">
    <source>
        <dbReference type="ARBA" id="ARBA00022827"/>
    </source>
</evidence>
<dbReference type="Gene3D" id="3.10.20.30">
    <property type="match status" value="1"/>
</dbReference>